<dbReference type="EMBL" id="JAHWGI010000307">
    <property type="protein sequence ID" value="KAK3912975.1"/>
    <property type="molecule type" value="Genomic_DNA"/>
</dbReference>
<evidence type="ECO:0000313" key="3">
    <source>
        <dbReference type="EMBL" id="KAK3912975.1"/>
    </source>
</evidence>
<comment type="caution">
    <text evidence="3">The sequence shown here is derived from an EMBL/GenBank/DDBJ whole genome shotgun (WGS) entry which is preliminary data.</text>
</comment>
<feature type="compositionally biased region" description="Polar residues" evidence="1">
    <location>
        <begin position="242"/>
        <end position="254"/>
    </location>
</feature>
<name>A0AAE1H3K0_9NEOP</name>
<feature type="compositionally biased region" description="Basic and acidic residues" evidence="1">
    <location>
        <begin position="450"/>
        <end position="463"/>
    </location>
</feature>
<feature type="region of interest" description="Disordered" evidence="1">
    <location>
        <begin position="767"/>
        <end position="823"/>
    </location>
</feature>
<feature type="region of interest" description="Disordered" evidence="1">
    <location>
        <begin position="303"/>
        <end position="328"/>
    </location>
</feature>
<feature type="region of interest" description="Disordered" evidence="1">
    <location>
        <begin position="450"/>
        <end position="523"/>
    </location>
</feature>
<reference evidence="3" key="2">
    <citation type="journal article" date="2023" name="BMC Genomics">
        <title>Pest status, molecular evolution, and epigenetic factors derived from the genome assembly of Frankliniella fusca, a thysanopteran phytovirus vector.</title>
        <authorList>
            <person name="Catto M.A."/>
            <person name="Labadie P.E."/>
            <person name="Jacobson A.L."/>
            <person name="Kennedy G.G."/>
            <person name="Srinivasan R."/>
            <person name="Hunt B.G."/>
        </authorList>
    </citation>
    <scope>NUCLEOTIDE SEQUENCE</scope>
    <source>
        <strain evidence="3">PL_HMW_Pooled</strain>
    </source>
</reference>
<reference evidence="3" key="1">
    <citation type="submission" date="2021-07" db="EMBL/GenBank/DDBJ databases">
        <authorList>
            <person name="Catto M.A."/>
            <person name="Jacobson A."/>
            <person name="Kennedy G."/>
            <person name="Labadie P."/>
            <person name="Hunt B.G."/>
            <person name="Srinivasan R."/>
        </authorList>
    </citation>
    <scope>NUCLEOTIDE SEQUENCE</scope>
    <source>
        <strain evidence="3">PL_HMW_Pooled</strain>
        <tissue evidence="3">Head</tissue>
    </source>
</reference>
<sequence length="920" mass="99954">MSETSSSVFDGHEVAVGQGQGVQPKMLAEPDDCEVEAPTPVVRGVTSEKGEQTTLVTGEDADSDLGTAEDSSSPRSDFHDDESSLEQNIQINCDKLDKEYDRDSPVEKCQSPIKTELIKGVEDISSKSVEKPNEKQVENSSVSNHSQIPVEDEWEYRLPSPPSAFRDSRSHSPSVTEIDSVNLAETHLNNSGGLPGWEEKMDKSSTKDVSSEPECDYIKTPPSLGNAPTDPYLDSRADQEVTLPNETASLSVKSPATETVIKATQPVIPSTNVPNEPDKNLKGSAAVLDELNKVLSEQRSNILSTQNSLPSQSELSQQSGHPPAPIENFSMAVYSRPTSAEGMPPPEVRPSLVLARRSSFSNSNGSLNTLLRPIGTGVRRTTSHATLVGGRREANGVNNNSIAMDNVRSSKENQKSDPASSRQEAMGRAVSEMNLCAEPELFKEFMEWRQQRQKEMEEKEKKQRPNPTLDLQSPQMLRNIMSQSQDDVSGKVEAEKEKENSKPVQVYSENTQKKEAERKPNEEILKPASNEPVKRFVPRGPPSVQLSTWSERPVRQVSIKMDRDYWIGVGGAALRPTQRSRDLVDGSETKTQSESPTIEDQRKAAPPPQNVQRLSRQYIVHTTPSGFKRSPDPVENGVVSAGTIEKPQTNKLSSSAEPEAVKTAKLVSSVSGGELPDKFERVDDGVHHIEVPPETKSVEVPVTSKSDPSRVPIVRAVELKKTVSPDFRKPLLRQNATATSPNSSVVYFSSGPVATSSITANGNSVNISSASKTSPPVKKFTSVVDISGPPSEKTTSRASETQHLSMKPSVQVNGFSSNSEHKRNLPMPVVKGFKIAQGVVNRQLSAPAATPAPPAHTPIPSSTPSVTSINAPAPPPAPVMPVLKKIPRPSSLPARVQDPRDQLLEAIRNFGGRTKLRPTI</sequence>
<evidence type="ECO:0000259" key="2">
    <source>
        <dbReference type="PROSITE" id="PS51082"/>
    </source>
</evidence>
<dbReference type="AlphaFoldDB" id="A0AAE1H3K0"/>
<proteinExistence type="predicted"/>
<feature type="compositionally biased region" description="Basic and acidic residues" evidence="1">
    <location>
        <begin position="94"/>
        <end position="106"/>
    </location>
</feature>
<feature type="domain" description="WH2" evidence="2">
    <location>
        <begin position="899"/>
        <end position="919"/>
    </location>
</feature>
<feature type="region of interest" description="Disordered" evidence="1">
    <location>
        <begin position="1"/>
        <end position="254"/>
    </location>
</feature>
<feature type="compositionally biased region" description="Basic and acidic residues" evidence="1">
    <location>
        <begin position="116"/>
        <end position="137"/>
    </location>
</feature>
<feature type="compositionally biased region" description="Low complexity" evidence="1">
    <location>
        <begin position="858"/>
        <end position="871"/>
    </location>
</feature>
<feature type="region of interest" description="Disordered" evidence="1">
    <location>
        <begin position="392"/>
        <end position="427"/>
    </location>
</feature>
<protein>
    <submittedName>
        <fullName evidence="3">Cytochrome b-c1 complex subunit 1, mitochondrial</fullName>
    </submittedName>
</protein>
<evidence type="ECO:0000256" key="1">
    <source>
        <dbReference type="SAM" id="MobiDB-lite"/>
    </source>
</evidence>
<dbReference type="PROSITE" id="PS51082">
    <property type="entry name" value="WH2"/>
    <property type="match status" value="1"/>
</dbReference>
<feature type="region of interest" description="Disordered" evidence="1">
    <location>
        <begin position="846"/>
        <end position="885"/>
    </location>
</feature>
<feature type="compositionally biased region" description="Polar residues" evidence="1">
    <location>
        <begin position="138"/>
        <end position="147"/>
    </location>
</feature>
<feature type="compositionally biased region" description="Basic and acidic residues" evidence="1">
    <location>
        <begin position="488"/>
        <end position="501"/>
    </location>
</feature>
<feature type="region of interest" description="Disordered" evidence="1">
    <location>
        <begin position="577"/>
        <end position="611"/>
    </location>
</feature>
<feature type="compositionally biased region" description="Polar residues" evidence="1">
    <location>
        <begin position="589"/>
        <end position="598"/>
    </location>
</feature>
<evidence type="ECO:0000313" key="4">
    <source>
        <dbReference type="Proteomes" id="UP001219518"/>
    </source>
</evidence>
<feature type="compositionally biased region" description="Polar residues" evidence="1">
    <location>
        <begin position="465"/>
        <end position="487"/>
    </location>
</feature>
<keyword evidence="4" id="KW-1185">Reference proteome</keyword>
<feature type="compositionally biased region" description="Basic and acidic residues" evidence="1">
    <location>
        <begin position="511"/>
        <end position="523"/>
    </location>
</feature>
<dbReference type="Proteomes" id="UP001219518">
    <property type="component" value="Unassembled WGS sequence"/>
</dbReference>
<feature type="compositionally biased region" description="Basic and acidic residues" evidence="1">
    <location>
        <begin position="197"/>
        <end position="210"/>
    </location>
</feature>
<dbReference type="InterPro" id="IPR003124">
    <property type="entry name" value="WH2_dom"/>
</dbReference>
<feature type="compositionally biased region" description="Basic and acidic residues" evidence="1">
    <location>
        <begin position="579"/>
        <end position="588"/>
    </location>
</feature>
<feature type="compositionally biased region" description="Low complexity" evidence="1">
    <location>
        <begin position="306"/>
        <end position="319"/>
    </location>
</feature>
<feature type="compositionally biased region" description="Polar residues" evidence="1">
    <location>
        <begin position="792"/>
        <end position="818"/>
    </location>
</feature>
<accession>A0AAE1H3K0</accession>
<organism evidence="3 4">
    <name type="scientific">Frankliniella fusca</name>
    <dbReference type="NCBI Taxonomy" id="407009"/>
    <lineage>
        <taxon>Eukaryota</taxon>
        <taxon>Metazoa</taxon>
        <taxon>Ecdysozoa</taxon>
        <taxon>Arthropoda</taxon>
        <taxon>Hexapoda</taxon>
        <taxon>Insecta</taxon>
        <taxon>Pterygota</taxon>
        <taxon>Neoptera</taxon>
        <taxon>Paraneoptera</taxon>
        <taxon>Thysanoptera</taxon>
        <taxon>Terebrantia</taxon>
        <taxon>Thripoidea</taxon>
        <taxon>Thripidae</taxon>
        <taxon>Frankliniella</taxon>
    </lineage>
</organism>
<dbReference type="GO" id="GO:0003779">
    <property type="term" value="F:actin binding"/>
    <property type="evidence" value="ECO:0007669"/>
    <property type="project" value="InterPro"/>
</dbReference>
<gene>
    <name evidence="3" type="ORF">KUF71_022429</name>
</gene>